<dbReference type="InterPro" id="IPR005119">
    <property type="entry name" value="LysR_subst-bd"/>
</dbReference>
<dbReference type="FunFam" id="1.10.10.10:FF:000001">
    <property type="entry name" value="LysR family transcriptional regulator"/>
    <property type="match status" value="1"/>
</dbReference>
<dbReference type="AlphaFoldDB" id="A0A2N4U6Q8"/>
<dbReference type="GO" id="GO:0000976">
    <property type="term" value="F:transcription cis-regulatory region binding"/>
    <property type="evidence" value="ECO:0007669"/>
    <property type="project" value="TreeGrafter"/>
</dbReference>
<sequence>MNTEYLESFVKVVEYKSIAEAARRLNMTPGAVAARVRTLEEELACALIQRSGQTVKPTEAGLRVYDRAKVLIQNARDLQAVASTGTLAGEFKVGVFPSALTTHLPVVLEGFCSAHAELSLYIAYGVSAELCRKVHEGQLDIAIVIEPPFAINKTCGWLTLQEEPLIVIAPPDYAGRDAHDLLLNEPFIRYDRAAHSGKLVDRYLKDNHIVPNQRIEIDSLLTIVSLVERGVGVSLVPDSFSIWYHKAGIVKIPLPQRTPIRRIGMIWDKQGPRIALAQALVEHARLVFS</sequence>
<dbReference type="PANTHER" id="PTHR30126">
    <property type="entry name" value="HTH-TYPE TRANSCRIPTIONAL REGULATOR"/>
    <property type="match status" value="1"/>
</dbReference>
<feature type="domain" description="HTH lysR-type" evidence="5">
    <location>
        <begin position="1"/>
        <end position="58"/>
    </location>
</feature>
<dbReference type="RefSeq" id="WP_102073247.1">
    <property type="nucleotide sequence ID" value="NZ_PDNW01000004.1"/>
</dbReference>
<comment type="caution">
    <text evidence="6">The sequence shown here is derived from an EMBL/GenBank/DDBJ whole genome shotgun (WGS) entry which is preliminary data.</text>
</comment>
<gene>
    <name evidence="6" type="ORF">CR159_06775</name>
</gene>
<evidence type="ECO:0000256" key="4">
    <source>
        <dbReference type="ARBA" id="ARBA00023163"/>
    </source>
</evidence>
<organism evidence="6 7">
    <name type="scientific">Pollutimonas subterranea</name>
    <dbReference type="NCBI Taxonomy" id="2045210"/>
    <lineage>
        <taxon>Bacteria</taxon>
        <taxon>Pseudomonadati</taxon>
        <taxon>Pseudomonadota</taxon>
        <taxon>Betaproteobacteria</taxon>
        <taxon>Burkholderiales</taxon>
        <taxon>Alcaligenaceae</taxon>
        <taxon>Pollutimonas</taxon>
    </lineage>
</organism>
<dbReference type="InterPro" id="IPR036388">
    <property type="entry name" value="WH-like_DNA-bd_sf"/>
</dbReference>
<keyword evidence="4" id="KW-0804">Transcription</keyword>
<keyword evidence="2" id="KW-0805">Transcription regulation</keyword>
<dbReference type="SUPFAM" id="SSF46785">
    <property type="entry name" value="Winged helix' DNA-binding domain"/>
    <property type="match status" value="1"/>
</dbReference>
<evidence type="ECO:0000256" key="2">
    <source>
        <dbReference type="ARBA" id="ARBA00023015"/>
    </source>
</evidence>
<dbReference type="Proteomes" id="UP000234190">
    <property type="component" value="Unassembled WGS sequence"/>
</dbReference>
<keyword evidence="3" id="KW-0238">DNA-binding</keyword>
<dbReference type="SUPFAM" id="SSF53850">
    <property type="entry name" value="Periplasmic binding protein-like II"/>
    <property type="match status" value="1"/>
</dbReference>
<evidence type="ECO:0000313" key="6">
    <source>
        <dbReference type="EMBL" id="PLC50701.1"/>
    </source>
</evidence>
<keyword evidence="7" id="KW-1185">Reference proteome</keyword>
<dbReference type="InterPro" id="IPR036390">
    <property type="entry name" value="WH_DNA-bd_sf"/>
</dbReference>
<dbReference type="PANTHER" id="PTHR30126:SF40">
    <property type="entry name" value="HTH-TYPE TRANSCRIPTIONAL REGULATOR GLTR"/>
    <property type="match status" value="1"/>
</dbReference>
<evidence type="ECO:0000313" key="7">
    <source>
        <dbReference type="Proteomes" id="UP000234190"/>
    </source>
</evidence>
<dbReference type="CDD" id="cd08427">
    <property type="entry name" value="PBP2_LTTR_like_2"/>
    <property type="match status" value="1"/>
</dbReference>
<protein>
    <submittedName>
        <fullName evidence="6">LysR family transcriptional regulator</fullName>
    </submittedName>
</protein>
<evidence type="ECO:0000256" key="3">
    <source>
        <dbReference type="ARBA" id="ARBA00023125"/>
    </source>
</evidence>
<comment type="similarity">
    <text evidence="1">Belongs to the LysR transcriptional regulatory family.</text>
</comment>
<dbReference type="PROSITE" id="PS50931">
    <property type="entry name" value="HTH_LYSR"/>
    <property type="match status" value="1"/>
</dbReference>
<evidence type="ECO:0000256" key="1">
    <source>
        <dbReference type="ARBA" id="ARBA00009437"/>
    </source>
</evidence>
<evidence type="ECO:0000259" key="5">
    <source>
        <dbReference type="PROSITE" id="PS50931"/>
    </source>
</evidence>
<reference evidence="6 7" key="1">
    <citation type="submission" date="2017-10" db="EMBL/GenBank/DDBJ databases">
        <title>Two draft genome sequences of Pusillimonas sp. strains isolated from a nitrate- and radionuclide-contaminated groundwater in Russia.</title>
        <authorList>
            <person name="Grouzdev D.S."/>
            <person name="Tourova T.P."/>
            <person name="Goeva M.A."/>
            <person name="Babich T.L."/>
            <person name="Sokolova D.S."/>
            <person name="Abdullin R."/>
            <person name="Poltaraus A.B."/>
            <person name="Toshchakov S.V."/>
            <person name="Nazina T.N."/>
        </authorList>
    </citation>
    <scope>NUCLEOTIDE SEQUENCE [LARGE SCALE GENOMIC DNA]</scope>
    <source>
        <strain evidence="6 7">JR1/69-3-13</strain>
    </source>
</reference>
<dbReference type="Gene3D" id="1.10.10.10">
    <property type="entry name" value="Winged helix-like DNA-binding domain superfamily/Winged helix DNA-binding domain"/>
    <property type="match status" value="1"/>
</dbReference>
<dbReference type="InterPro" id="IPR000847">
    <property type="entry name" value="LysR_HTH_N"/>
</dbReference>
<dbReference type="Gene3D" id="3.40.190.290">
    <property type="match status" value="1"/>
</dbReference>
<dbReference type="Pfam" id="PF00126">
    <property type="entry name" value="HTH_1"/>
    <property type="match status" value="1"/>
</dbReference>
<name>A0A2N4U6Q8_9BURK</name>
<dbReference type="GO" id="GO:0003700">
    <property type="term" value="F:DNA-binding transcription factor activity"/>
    <property type="evidence" value="ECO:0007669"/>
    <property type="project" value="InterPro"/>
</dbReference>
<dbReference type="EMBL" id="PDNW01000004">
    <property type="protein sequence ID" value="PLC50701.1"/>
    <property type="molecule type" value="Genomic_DNA"/>
</dbReference>
<dbReference type="OrthoDB" id="9803735at2"/>
<accession>A0A2N4U6Q8</accession>
<dbReference type="Pfam" id="PF03466">
    <property type="entry name" value="LysR_substrate"/>
    <property type="match status" value="1"/>
</dbReference>
<proteinExistence type="inferred from homology"/>